<evidence type="ECO:0000313" key="1">
    <source>
        <dbReference type="EMBL" id="AAR37553.1"/>
    </source>
</evidence>
<dbReference type="PROSITE" id="PS51257">
    <property type="entry name" value="PROKAR_LIPOPROTEIN"/>
    <property type="match status" value="1"/>
</dbReference>
<gene>
    <name evidence="1" type="ORF">MBMO_EBAC750-02H09.32</name>
</gene>
<accession>Q6SHR9</accession>
<sequence>MKINFNTYLVALILMSLFLGCTSSPKKETNFYDLEVEKFSSSVKLLLTDLEFLKKEILKVNANKPSVQRILIEADDKWMKEDLKKASSALERGLRIAKDESALYLRLAHVRLEQGLIKESSAFAERGLLNKNASSWELLLLKIYSAQK</sequence>
<reference evidence="1" key="1">
    <citation type="submission" date="2003-11" db="EMBL/GenBank/DDBJ databases">
        <authorList>
            <person name="Heidelberg J.F."/>
            <person name="Eisen J.A."/>
            <person name="Nelson W.C."/>
            <person name="DeLong E.F."/>
        </authorList>
    </citation>
    <scope>NUCLEOTIDE SEQUENCE</scope>
</reference>
<dbReference type="AlphaFoldDB" id="Q6SHR9"/>
<proteinExistence type="predicted"/>
<name>Q6SHR9_9BACT</name>
<keyword evidence="1" id="KW-0449">Lipoprotein</keyword>
<organism evidence="1">
    <name type="scientific">uncultured marine bacterium 311</name>
    <dbReference type="NCBI Taxonomy" id="257385"/>
    <lineage>
        <taxon>Bacteria</taxon>
        <taxon>environmental samples</taxon>
    </lineage>
</organism>
<dbReference type="EMBL" id="AY458632">
    <property type="protein sequence ID" value="AAR37553.1"/>
    <property type="molecule type" value="Genomic_DNA"/>
</dbReference>
<reference evidence="1" key="2">
    <citation type="submission" date="2003-12" db="EMBL/GenBank/DDBJ databases">
        <title>Monterey Bay Coastal Ocean Microbial Observatory environmental clone sequencing.</title>
        <authorList>
            <person name="DeLong E.F."/>
        </authorList>
    </citation>
    <scope>NUCLEOTIDE SEQUENCE</scope>
</reference>
<protein>
    <submittedName>
        <fullName evidence="1">Lipoprotein, putative</fullName>
    </submittedName>
</protein>